<accession>A0A432WQ07</accession>
<evidence type="ECO:0000313" key="4">
    <source>
        <dbReference type="Proteomes" id="UP000288405"/>
    </source>
</evidence>
<comment type="caution">
    <text evidence="3">The sequence shown here is derived from an EMBL/GenBank/DDBJ whole genome shotgun (WGS) entry which is preliminary data.</text>
</comment>
<sequence length="127" mass="14288">MTIGKLAKKVGVGVETIRYYHRQNLLEIPSTTSGFRLYSEEHARRLQFIKRAQTAGFTLQEISRLLQLDATRDHAKAQELAIARLHALDEQIESLQSARSALQKLAHDCEHNRGQPCPIIAAFVPGE</sequence>
<dbReference type="PANTHER" id="PTHR30204:SF92">
    <property type="entry name" value="HTH-TYPE TRANSCRIPTIONAL REGULATOR ZNTR"/>
    <property type="match status" value="1"/>
</dbReference>
<keyword evidence="4" id="KW-1185">Reference proteome</keyword>
<keyword evidence="1" id="KW-0238">DNA-binding</keyword>
<evidence type="ECO:0000313" key="3">
    <source>
        <dbReference type="EMBL" id="RUO35896.1"/>
    </source>
</evidence>
<dbReference type="OrthoDB" id="9802039at2"/>
<dbReference type="GO" id="GO:0003700">
    <property type="term" value="F:DNA-binding transcription factor activity"/>
    <property type="evidence" value="ECO:0007669"/>
    <property type="project" value="InterPro"/>
</dbReference>
<evidence type="ECO:0000256" key="1">
    <source>
        <dbReference type="ARBA" id="ARBA00023125"/>
    </source>
</evidence>
<dbReference type="PANTHER" id="PTHR30204">
    <property type="entry name" value="REDOX-CYCLING DRUG-SENSING TRANSCRIPTIONAL ACTIVATOR SOXR"/>
    <property type="match status" value="1"/>
</dbReference>
<dbReference type="EMBL" id="PIPM01000002">
    <property type="protein sequence ID" value="RUO35896.1"/>
    <property type="molecule type" value="Genomic_DNA"/>
</dbReference>
<dbReference type="AlphaFoldDB" id="A0A432WQ07"/>
<dbReference type="PRINTS" id="PR00040">
    <property type="entry name" value="HTHMERR"/>
</dbReference>
<dbReference type="InterPro" id="IPR009061">
    <property type="entry name" value="DNA-bd_dom_put_sf"/>
</dbReference>
<dbReference type="SUPFAM" id="SSF46955">
    <property type="entry name" value="Putative DNA-binding domain"/>
    <property type="match status" value="1"/>
</dbReference>
<name>A0A432WQ07_9GAMM</name>
<dbReference type="SMART" id="SM00422">
    <property type="entry name" value="HTH_MERR"/>
    <property type="match status" value="1"/>
</dbReference>
<organism evidence="3 4">
    <name type="scientific">Aliidiomarina sanyensis</name>
    <dbReference type="NCBI Taxonomy" id="1249555"/>
    <lineage>
        <taxon>Bacteria</taxon>
        <taxon>Pseudomonadati</taxon>
        <taxon>Pseudomonadota</taxon>
        <taxon>Gammaproteobacteria</taxon>
        <taxon>Alteromonadales</taxon>
        <taxon>Idiomarinaceae</taxon>
        <taxon>Aliidiomarina</taxon>
    </lineage>
</organism>
<reference evidence="3 4" key="1">
    <citation type="journal article" date="2011" name="Front. Microbiol.">
        <title>Genomic signatures of strain selection and enhancement in Bacillus atrophaeus var. globigii, a historical biowarfare simulant.</title>
        <authorList>
            <person name="Gibbons H.S."/>
            <person name="Broomall S.M."/>
            <person name="McNew L.A."/>
            <person name="Daligault H."/>
            <person name="Chapman C."/>
            <person name="Bruce D."/>
            <person name="Karavis M."/>
            <person name="Krepps M."/>
            <person name="McGregor P.A."/>
            <person name="Hong C."/>
            <person name="Park K.H."/>
            <person name="Akmal A."/>
            <person name="Feldman A."/>
            <person name="Lin J.S."/>
            <person name="Chang W.E."/>
            <person name="Higgs B.W."/>
            <person name="Demirev P."/>
            <person name="Lindquist J."/>
            <person name="Liem A."/>
            <person name="Fochler E."/>
            <person name="Read T.D."/>
            <person name="Tapia R."/>
            <person name="Johnson S."/>
            <person name="Bishop-Lilly K.A."/>
            <person name="Detter C."/>
            <person name="Han C."/>
            <person name="Sozhamannan S."/>
            <person name="Rosenzweig C.N."/>
            <person name="Skowronski E.W."/>
        </authorList>
    </citation>
    <scope>NUCLEOTIDE SEQUENCE [LARGE SCALE GENOMIC DNA]</scope>
    <source>
        <strain evidence="3 4">GYP-17</strain>
    </source>
</reference>
<dbReference type="Gene3D" id="1.10.1660.10">
    <property type="match status" value="1"/>
</dbReference>
<dbReference type="GO" id="GO:0003677">
    <property type="term" value="F:DNA binding"/>
    <property type="evidence" value="ECO:0007669"/>
    <property type="project" value="UniProtKB-KW"/>
</dbReference>
<dbReference type="Pfam" id="PF13411">
    <property type="entry name" value="MerR_1"/>
    <property type="match status" value="1"/>
</dbReference>
<evidence type="ECO:0000259" key="2">
    <source>
        <dbReference type="PROSITE" id="PS50937"/>
    </source>
</evidence>
<proteinExistence type="predicted"/>
<protein>
    <submittedName>
        <fullName evidence="3">MerR family transcriptional regulator</fullName>
    </submittedName>
</protein>
<gene>
    <name evidence="3" type="ORF">CWE11_03060</name>
</gene>
<dbReference type="PROSITE" id="PS50937">
    <property type="entry name" value="HTH_MERR_2"/>
    <property type="match status" value="1"/>
</dbReference>
<feature type="domain" description="HTH merR-type" evidence="2">
    <location>
        <begin position="1"/>
        <end position="68"/>
    </location>
</feature>
<dbReference type="Proteomes" id="UP000288405">
    <property type="component" value="Unassembled WGS sequence"/>
</dbReference>
<dbReference type="InterPro" id="IPR047057">
    <property type="entry name" value="MerR_fam"/>
</dbReference>
<dbReference type="InterPro" id="IPR000551">
    <property type="entry name" value="MerR-type_HTH_dom"/>
</dbReference>